<keyword evidence="2" id="KW-1185">Reference proteome</keyword>
<accession>A0A3N2BG00</accession>
<dbReference type="GO" id="GO:0005829">
    <property type="term" value="C:cytosol"/>
    <property type="evidence" value="ECO:0007669"/>
    <property type="project" value="TreeGrafter"/>
</dbReference>
<protein>
    <recommendedName>
        <fullName evidence="3">Peroxide stress protein YaaA</fullName>
    </recommendedName>
</protein>
<dbReference type="AlphaFoldDB" id="A0A3N2BG00"/>
<organism evidence="1 2">
    <name type="scientific">Bogoriella caseilytica</name>
    <dbReference type="NCBI Taxonomy" id="56055"/>
    <lineage>
        <taxon>Bacteria</taxon>
        <taxon>Bacillati</taxon>
        <taxon>Actinomycetota</taxon>
        <taxon>Actinomycetes</taxon>
        <taxon>Micrococcales</taxon>
        <taxon>Bogoriellaceae</taxon>
        <taxon>Bogoriella</taxon>
    </lineage>
</organism>
<dbReference type="Pfam" id="PF03883">
    <property type="entry name" value="H2O2_YaaD"/>
    <property type="match status" value="1"/>
</dbReference>
<dbReference type="GO" id="GO:0033194">
    <property type="term" value="P:response to hydroperoxide"/>
    <property type="evidence" value="ECO:0007669"/>
    <property type="project" value="TreeGrafter"/>
</dbReference>
<sequence length="272" mass="28571">MLLLLPPSEGKTPPDDGPPVDLQSLIYPELAGARQRVLTRLAKVSAQRNAARVLGVGDSLSQEVAANTQLLAAPSAPAAEVYTGVLFAAAGLSELNGEPARRAAEHVRIFSGLWGALSPADHIPAYRLSMGVALPGLPKPRAAAAGPVKLATYWKQHLAGVLDRGEPGVIVDCRSAAYAAAWKPPAGGATYASVQVVRERNGSRTVVSHNAKHARGLLTRHLLTRAGDMPRSAEELATASEEMCADPQMPVHGVELHDGPASRHTLTLIERG</sequence>
<proteinExistence type="predicted"/>
<comment type="caution">
    <text evidence="1">The sequence shown here is derived from an EMBL/GenBank/DDBJ whole genome shotgun (WGS) entry which is preliminary data.</text>
</comment>
<dbReference type="PANTHER" id="PTHR30283">
    <property type="entry name" value="PEROXIDE STRESS RESPONSE PROTEIN YAAA"/>
    <property type="match status" value="1"/>
</dbReference>
<dbReference type="EMBL" id="RKHK01000001">
    <property type="protein sequence ID" value="ROR74182.1"/>
    <property type="molecule type" value="Genomic_DNA"/>
</dbReference>
<gene>
    <name evidence="1" type="ORF">EDD31_2582</name>
</gene>
<name>A0A3N2BG00_9MICO</name>
<evidence type="ECO:0008006" key="3">
    <source>
        <dbReference type="Google" id="ProtNLM"/>
    </source>
</evidence>
<dbReference type="InterPro" id="IPR005583">
    <property type="entry name" value="YaaA"/>
</dbReference>
<dbReference type="RefSeq" id="WP_123304503.1">
    <property type="nucleotide sequence ID" value="NZ_RKHK01000001.1"/>
</dbReference>
<dbReference type="OrthoDB" id="3210767at2"/>
<evidence type="ECO:0000313" key="2">
    <source>
        <dbReference type="Proteomes" id="UP000280668"/>
    </source>
</evidence>
<reference evidence="1 2" key="1">
    <citation type="submission" date="2018-11" db="EMBL/GenBank/DDBJ databases">
        <title>Sequencing the genomes of 1000 actinobacteria strains.</title>
        <authorList>
            <person name="Klenk H.-P."/>
        </authorList>
    </citation>
    <scope>NUCLEOTIDE SEQUENCE [LARGE SCALE GENOMIC DNA]</scope>
    <source>
        <strain evidence="1 2">DSM 11294</strain>
    </source>
</reference>
<evidence type="ECO:0000313" key="1">
    <source>
        <dbReference type="EMBL" id="ROR74182.1"/>
    </source>
</evidence>
<dbReference type="PANTHER" id="PTHR30283:SF4">
    <property type="entry name" value="PEROXIDE STRESS RESISTANCE PROTEIN YAAA"/>
    <property type="match status" value="1"/>
</dbReference>
<dbReference type="Proteomes" id="UP000280668">
    <property type="component" value="Unassembled WGS sequence"/>
</dbReference>